<dbReference type="AlphaFoldDB" id="A0A212LZX2"/>
<reference evidence="2" key="1">
    <citation type="submission" date="2016-08" db="EMBL/GenBank/DDBJ databases">
        <authorList>
            <person name="Seilhamer J.J."/>
        </authorList>
    </citation>
    <scope>NUCLEOTIDE SEQUENCE</scope>
    <source>
        <strain evidence="2">86</strain>
    </source>
</reference>
<feature type="signal peptide" evidence="1">
    <location>
        <begin position="1"/>
        <end position="23"/>
    </location>
</feature>
<organism evidence="2">
    <name type="scientific">uncultured Sporomusa sp</name>
    <dbReference type="NCBI Taxonomy" id="307249"/>
    <lineage>
        <taxon>Bacteria</taxon>
        <taxon>Bacillati</taxon>
        <taxon>Bacillota</taxon>
        <taxon>Negativicutes</taxon>
        <taxon>Selenomonadales</taxon>
        <taxon>Sporomusaceae</taxon>
        <taxon>Sporomusa</taxon>
        <taxon>environmental samples</taxon>
    </lineage>
</organism>
<sequence>MKRIFLCFIVTLILMSTSFSSFALTRDYYISDKSVIYQVHHTVMKWNSHDDYRFVKYFPENSNPQYWIAIELNDSNTIFSDKSTIIIDGKTFVIQKRSFDELRYYTALRRSYFMAFYDLSDDIIIALQNATSVEIKYALDSKEKPITWKLTQGKLKEFKDVIGSNRDKTK</sequence>
<evidence type="ECO:0000313" key="2">
    <source>
        <dbReference type="EMBL" id="SCM83102.1"/>
    </source>
</evidence>
<dbReference type="EMBL" id="FMJE01000006">
    <property type="protein sequence ID" value="SCM83102.1"/>
    <property type="molecule type" value="Genomic_DNA"/>
</dbReference>
<accession>A0A212LZX2</accession>
<protein>
    <submittedName>
        <fullName evidence="2">Uncharacterized protein</fullName>
    </submittedName>
</protein>
<name>A0A212LZX2_9FIRM</name>
<gene>
    <name evidence="2" type="ORF">KL86SPO_60065</name>
</gene>
<evidence type="ECO:0000256" key="1">
    <source>
        <dbReference type="SAM" id="SignalP"/>
    </source>
</evidence>
<feature type="chain" id="PRO_5012126125" evidence="1">
    <location>
        <begin position="24"/>
        <end position="170"/>
    </location>
</feature>
<keyword evidence="1" id="KW-0732">Signal</keyword>
<dbReference type="RefSeq" id="WP_288185619.1">
    <property type="nucleotide sequence ID" value="NZ_LT608335.1"/>
</dbReference>
<proteinExistence type="predicted"/>